<dbReference type="VEuPathDB" id="FungiDB:FUN_023666"/>
<feature type="compositionally biased region" description="Basic residues" evidence="1">
    <location>
        <begin position="340"/>
        <end position="355"/>
    </location>
</feature>
<evidence type="ECO:0000313" key="3">
    <source>
        <dbReference type="Proteomes" id="UP000234323"/>
    </source>
</evidence>
<accession>A0A2I1HKZ2</accession>
<dbReference type="EMBL" id="LLXI01003605">
    <property type="protein sequence ID" value="PKY59520.1"/>
    <property type="molecule type" value="Genomic_DNA"/>
</dbReference>
<dbReference type="VEuPathDB" id="FungiDB:RhiirA1_543428"/>
<dbReference type="AlphaFoldDB" id="A0A2I1HKZ2"/>
<sequence length="355" mass="40621">MVETGDCRFVFTIGNSEWWSPLDTKEKNNFTSISVDNVNNSLGRLKPYLGVYVSSVQEMDSSKSNCIPRGELETSYAYYSSNATERGQTAYCNKFNVHCQEGEDCQIHVRCVSSLRREDEEQICNRHENGKYEDIVKFSEIYTNTQRINDMQASIWELRRVCVLGDANRAGEKYKAKPCNYVLPIHRNENNAHDETMCILQKTSGRVESKGLGDDSSCMIVDTFVDESVRCNLASSILYDLPTNSADPEKLGCYYRCIAKFGFNHIIVIGGLSCGLLFIDCYERVFQWEDMEQVLWPVGNSLEDMIPYEDLVIWTVEDGVMYEESKDSLIPDSLKEKGTKKGTKNKRSRKKKKKK</sequence>
<evidence type="ECO:0000313" key="2">
    <source>
        <dbReference type="EMBL" id="PKY59520.1"/>
    </source>
</evidence>
<proteinExistence type="predicted"/>
<name>A0A2I1HKZ2_9GLOM</name>
<evidence type="ECO:0000256" key="1">
    <source>
        <dbReference type="SAM" id="MobiDB-lite"/>
    </source>
</evidence>
<dbReference type="VEuPathDB" id="FungiDB:RhiirFUN_001776"/>
<keyword evidence="3" id="KW-1185">Reference proteome</keyword>
<comment type="caution">
    <text evidence="2">The sequence shown here is derived from an EMBL/GenBank/DDBJ whole genome shotgun (WGS) entry which is preliminary data.</text>
</comment>
<feature type="region of interest" description="Disordered" evidence="1">
    <location>
        <begin position="332"/>
        <end position="355"/>
    </location>
</feature>
<organism evidence="2 3">
    <name type="scientific">Rhizophagus irregularis</name>
    <dbReference type="NCBI Taxonomy" id="588596"/>
    <lineage>
        <taxon>Eukaryota</taxon>
        <taxon>Fungi</taxon>
        <taxon>Fungi incertae sedis</taxon>
        <taxon>Mucoromycota</taxon>
        <taxon>Glomeromycotina</taxon>
        <taxon>Glomeromycetes</taxon>
        <taxon>Glomerales</taxon>
        <taxon>Glomeraceae</taxon>
        <taxon>Rhizophagus</taxon>
    </lineage>
</organism>
<dbReference type="Proteomes" id="UP000234323">
    <property type="component" value="Unassembled WGS sequence"/>
</dbReference>
<reference evidence="2 3" key="1">
    <citation type="submission" date="2015-10" db="EMBL/GenBank/DDBJ databases">
        <title>Genome analyses suggest a sexual origin of heterokaryosis in a supposedly ancient asexual fungus.</title>
        <authorList>
            <person name="Ropars J."/>
            <person name="Sedzielewska K."/>
            <person name="Noel J."/>
            <person name="Charron P."/>
            <person name="Farinelli L."/>
            <person name="Marton T."/>
            <person name="Kruger M."/>
            <person name="Pelin A."/>
            <person name="Brachmann A."/>
            <person name="Corradi N."/>
        </authorList>
    </citation>
    <scope>NUCLEOTIDE SEQUENCE [LARGE SCALE GENOMIC DNA]</scope>
    <source>
        <strain evidence="2 3">A4</strain>
    </source>
</reference>
<gene>
    <name evidence="2" type="ORF">RhiirA4_550389</name>
</gene>
<protein>
    <submittedName>
        <fullName evidence="2">Uncharacterized protein</fullName>
    </submittedName>
</protein>